<organism evidence="2 3">
    <name type="scientific">Anaeromyxobacter oryzae</name>
    <dbReference type="NCBI Taxonomy" id="2918170"/>
    <lineage>
        <taxon>Bacteria</taxon>
        <taxon>Pseudomonadati</taxon>
        <taxon>Myxococcota</taxon>
        <taxon>Myxococcia</taxon>
        <taxon>Myxococcales</taxon>
        <taxon>Cystobacterineae</taxon>
        <taxon>Anaeromyxobacteraceae</taxon>
        <taxon>Anaeromyxobacter</taxon>
    </lineage>
</organism>
<dbReference type="Proteomes" id="UP001162891">
    <property type="component" value="Chromosome"/>
</dbReference>
<evidence type="ECO:0000313" key="2">
    <source>
        <dbReference type="EMBL" id="BDG03359.1"/>
    </source>
</evidence>
<reference evidence="3" key="1">
    <citation type="journal article" date="2022" name="Int. J. Syst. Evol. Microbiol.">
        <title>Anaeromyxobacter oryzae sp. nov., Anaeromyxobacter diazotrophicus sp. nov. and Anaeromyxobacter paludicola sp. nov., isolated from paddy soils.</title>
        <authorList>
            <person name="Itoh H."/>
            <person name="Xu Z."/>
            <person name="Mise K."/>
            <person name="Masuda Y."/>
            <person name="Ushijima N."/>
            <person name="Hayakawa C."/>
            <person name="Shiratori Y."/>
            <person name="Senoo K."/>
        </authorList>
    </citation>
    <scope>NUCLEOTIDE SEQUENCE [LARGE SCALE GENOMIC DNA]</scope>
    <source>
        <strain evidence="3">Red232</strain>
    </source>
</reference>
<protein>
    <submittedName>
        <fullName evidence="2">Phosphate transport regulator</fullName>
    </submittedName>
</protein>
<evidence type="ECO:0000313" key="3">
    <source>
        <dbReference type="Proteomes" id="UP001162891"/>
    </source>
</evidence>
<dbReference type="Gene3D" id="1.20.58.220">
    <property type="entry name" value="Phosphate transport system protein phou homolog 2, domain 2"/>
    <property type="match status" value="1"/>
</dbReference>
<dbReference type="InterPro" id="IPR018445">
    <property type="entry name" value="Put_Phosphate_transp_reg"/>
</dbReference>
<dbReference type="RefSeq" id="WP_248361301.1">
    <property type="nucleotide sequence ID" value="NZ_AP025591.1"/>
</dbReference>
<evidence type="ECO:0000256" key="1">
    <source>
        <dbReference type="ARBA" id="ARBA00008591"/>
    </source>
</evidence>
<comment type="similarity">
    <text evidence="1">Belongs to the UPF0111 family.</text>
</comment>
<sequence>MTMLEKLMPRSDDFFSDFEAQAATVVEGSKLLHKLLEDFTDVPRKCQAIKDVEHRADDITHKAFARLHTQFITPFDRGEIHRLLSRIDDVLDLADAAAERLGLYDIDTVLPEARDLAAVLVTQAEKMEEAVKLLRNFKKDPRPILEACKEMNVLENQADTLTRKTMAKLFKRGNDPLTVMKWKEIIDLIEDATDRAEDVANVIEGVVLEHA</sequence>
<dbReference type="InterPro" id="IPR052912">
    <property type="entry name" value="UPF0111_domain"/>
</dbReference>
<proteinExistence type="inferred from homology"/>
<dbReference type="EMBL" id="AP025591">
    <property type="protein sequence ID" value="BDG03359.1"/>
    <property type="molecule type" value="Genomic_DNA"/>
</dbReference>
<gene>
    <name evidence="2" type="ORF">AMOR_23550</name>
</gene>
<keyword evidence="3" id="KW-1185">Reference proteome</keyword>
<dbReference type="InterPro" id="IPR038078">
    <property type="entry name" value="PhoU-like_sf"/>
</dbReference>
<name>A0ABN6MUB6_9BACT</name>
<dbReference type="PANTHER" id="PTHR37298:SF1">
    <property type="entry name" value="UPF0111 PROTEIN YKAA"/>
    <property type="match status" value="1"/>
</dbReference>
<accession>A0ABN6MUB6</accession>
<dbReference type="Pfam" id="PF01865">
    <property type="entry name" value="PhoU_div"/>
    <property type="match status" value="1"/>
</dbReference>
<dbReference type="PANTHER" id="PTHR37298">
    <property type="entry name" value="UPF0111 PROTEIN YKAA"/>
    <property type="match status" value="1"/>
</dbReference>